<reference evidence="4" key="1">
    <citation type="submission" date="2020-05" db="EMBL/GenBank/DDBJ databases">
        <authorList>
            <person name="Chiriac C."/>
            <person name="Salcher M."/>
            <person name="Ghai R."/>
            <person name="Kavagutti S V."/>
        </authorList>
    </citation>
    <scope>NUCLEOTIDE SEQUENCE</scope>
</reference>
<organism evidence="4">
    <name type="scientific">freshwater metagenome</name>
    <dbReference type="NCBI Taxonomy" id="449393"/>
    <lineage>
        <taxon>unclassified sequences</taxon>
        <taxon>metagenomes</taxon>
        <taxon>ecological metagenomes</taxon>
    </lineage>
</organism>
<dbReference type="AlphaFoldDB" id="A0A6J6M6R6"/>
<dbReference type="EMBL" id="CAEZWE010000125">
    <property type="protein sequence ID" value="CAB4668183.1"/>
    <property type="molecule type" value="Genomic_DNA"/>
</dbReference>
<dbReference type="InterPro" id="IPR011006">
    <property type="entry name" value="CheY-like_superfamily"/>
</dbReference>
<keyword evidence="1" id="KW-0238">DNA-binding</keyword>
<feature type="domain" description="HTH luxR-type" evidence="2">
    <location>
        <begin position="149"/>
        <end position="208"/>
    </location>
</feature>
<dbReference type="PANTHER" id="PTHR43214:SF37">
    <property type="entry name" value="TRANSCRIPTIONAL REGULATORY PROTEIN YDFI"/>
    <property type="match status" value="1"/>
</dbReference>
<dbReference type="GO" id="GO:0003677">
    <property type="term" value="F:DNA binding"/>
    <property type="evidence" value="ECO:0007669"/>
    <property type="project" value="UniProtKB-KW"/>
</dbReference>
<evidence type="ECO:0000259" key="2">
    <source>
        <dbReference type="SMART" id="SM00421"/>
    </source>
</evidence>
<dbReference type="PANTHER" id="PTHR43214">
    <property type="entry name" value="TWO-COMPONENT RESPONSE REGULATOR"/>
    <property type="match status" value="1"/>
</dbReference>
<dbReference type="Pfam" id="PF00196">
    <property type="entry name" value="GerE"/>
    <property type="match status" value="1"/>
</dbReference>
<dbReference type="SUPFAM" id="SSF52172">
    <property type="entry name" value="CheY-like"/>
    <property type="match status" value="1"/>
</dbReference>
<dbReference type="Gene3D" id="3.40.50.2300">
    <property type="match status" value="1"/>
</dbReference>
<evidence type="ECO:0000313" key="3">
    <source>
        <dbReference type="EMBL" id="CAB4568349.1"/>
    </source>
</evidence>
<dbReference type="InterPro" id="IPR016032">
    <property type="entry name" value="Sig_transdc_resp-reg_C-effctor"/>
</dbReference>
<dbReference type="InterPro" id="IPR039420">
    <property type="entry name" value="WalR-like"/>
</dbReference>
<dbReference type="GO" id="GO:0006355">
    <property type="term" value="P:regulation of DNA-templated transcription"/>
    <property type="evidence" value="ECO:0007669"/>
    <property type="project" value="InterPro"/>
</dbReference>
<evidence type="ECO:0000313" key="4">
    <source>
        <dbReference type="EMBL" id="CAB4668183.1"/>
    </source>
</evidence>
<name>A0A6J6M6R6_9ZZZZ</name>
<proteinExistence type="predicted"/>
<accession>A0A6J6M6R6</accession>
<evidence type="ECO:0000256" key="1">
    <source>
        <dbReference type="ARBA" id="ARBA00023125"/>
    </source>
</evidence>
<sequence length="210" mass="23544">MRQCTVKVVHVLVCFSEARGQFIEDVLSRSQQITVVGRVHGDELIQSALATLDFDVCLLGPNSVEKKYSLDPLAPGVNYPVRKYVMLTTHVTTERVILAHQLGMNDVIDVGLYMTSLNERIENVLRGEVDLARLASISEIMNWLPTNNIAHLAQDEVDIRILIELIEGRTNEEIATTVNLALQTVRNRISRLMKAAEVSNRTQLATLLLR</sequence>
<dbReference type="SMART" id="SM00421">
    <property type="entry name" value="HTH_LUXR"/>
    <property type="match status" value="1"/>
</dbReference>
<dbReference type="InterPro" id="IPR000792">
    <property type="entry name" value="Tscrpt_reg_LuxR_C"/>
</dbReference>
<protein>
    <submittedName>
        <fullName evidence="4">Unannotated protein</fullName>
    </submittedName>
</protein>
<gene>
    <name evidence="3" type="ORF">UFOPK1572_01227</name>
    <name evidence="4" type="ORF">UFOPK2169_01811</name>
</gene>
<dbReference type="SUPFAM" id="SSF46894">
    <property type="entry name" value="C-terminal effector domain of the bipartite response regulators"/>
    <property type="match status" value="1"/>
</dbReference>
<dbReference type="EMBL" id="CAEZTC010000178">
    <property type="protein sequence ID" value="CAB4568349.1"/>
    <property type="molecule type" value="Genomic_DNA"/>
</dbReference>